<comment type="caution">
    <text evidence="1">The sequence shown here is derived from an EMBL/GenBank/DDBJ whole genome shotgun (WGS) entry which is preliminary data.</text>
</comment>
<accession>A0ACB9M7D4</accession>
<dbReference type="EMBL" id="CM042889">
    <property type="protein sequence ID" value="KAI4318590.1"/>
    <property type="molecule type" value="Genomic_DNA"/>
</dbReference>
<organism evidence="1 2">
    <name type="scientific">Melastoma candidum</name>
    <dbReference type="NCBI Taxonomy" id="119954"/>
    <lineage>
        <taxon>Eukaryota</taxon>
        <taxon>Viridiplantae</taxon>
        <taxon>Streptophyta</taxon>
        <taxon>Embryophyta</taxon>
        <taxon>Tracheophyta</taxon>
        <taxon>Spermatophyta</taxon>
        <taxon>Magnoliopsida</taxon>
        <taxon>eudicotyledons</taxon>
        <taxon>Gunneridae</taxon>
        <taxon>Pentapetalae</taxon>
        <taxon>rosids</taxon>
        <taxon>malvids</taxon>
        <taxon>Myrtales</taxon>
        <taxon>Melastomataceae</taxon>
        <taxon>Melastomatoideae</taxon>
        <taxon>Melastomateae</taxon>
        <taxon>Melastoma</taxon>
    </lineage>
</organism>
<keyword evidence="2" id="KW-1185">Reference proteome</keyword>
<evidence type="ECO:0000313" key="2">
    <source>
        <dbReference type="Proteomes" id="UP001057402"/>
    </source>
</evidence>
<name>A0ACB9M7D4_9MYRT</name>
<sequence length="830" mass="91929">MGCATSKLDDLPAVVLCRERCDSLDHAVLLRYSLSNHHLSYFVTLSSLSQSFPSFFPNLPHSDLPPSSPPKPKPILPPAASSSAPAPRHSRSGSHIDFDGSEDSDSDSGHIHDDSDYLGPLHLHDTDKVPQLQHFPGDAYLPPGLGGFLGQGGFFHMNYMRNNASTPSVVFQRRPVGYQTVQFGEASSSSSGVLSSGHPPFLYQSNSSPYPDNAATGGGGGVYPNYGYGKDGISGGYYGNSSLQQSYGAPAKAPPPPPSPPRASTWDFLNPFESYEKYYPAYTPSRDSRELREEEGIPDLEDEHEAVKEVHGNPKFVGLGKNQNHARKGMVMEEEDEDEDEDEDEFHQKVDSESSTYQARLGAVSVSNNEGDNDGLEYEVHVVDQKVVDGEGRSGQGGGGAARGSRSVAETVAAIEIQFRRASECGSEVARMLEVGKSPYNRKYRVAKSVALKVSASKGALLASSAEDADQARAADDEQLGMKSGNLSSTLQKLLLWEKKLYNEVKTEERMRVVHDRNVQKLKRLDERGAEAHKVDATRTLIQNLSTKITMAIQVVDRISVTVNKIRDEELWPQINELIEGLSRMWKSLHDCHRDQCQVVMESKNQDSILSLKKLGDGHLEATLQFQRELIDWTFGFANWASTQKGFVSALNGWLLKCLLYEPEDTADGRVPFSPGRIGAPPIFVICHQWSQSMEKISEKEVVSSMYAFATAVLQFWERGKLEMHNRSSGNKDLEKIVKNLDKEDQKIQKQIQALEKTMVHVSGDIELLVSETGKLVYQSDVSQSNTLNESLQRTFKAMERFAMDSMKVYEELLQRCKEEGLSLSRNHGS</sequence>
<protein>
    <submittedName>
        <fullName evidence="1">Uncharacterized protein</fullName>
    </submittedName>
</protein>
<reference evidence="2" key="1">
    <citation type="journal article" date="2023" name="Front. Plant Sci.">
        <title>Chromosomal-level genome assembly of Melastoma candidum provides insights into trichome evolution.</title>
        <authorList>
            <person name="Zhong Y."/>
            <person name="Wu W."/>
            <person name="Sun C."/>
            <person name="Zou P."/>
            <person name="Liu Y."/>
            <person name="Dai S."/>
            <person name="Zhou R."/>
        </authorList>
    </citation>
    <scope>NUCLEOTIDE SEQUENCE [LARGE SCALE GENOMIC DNA]</scope>
</reference>
<proteinExistence type="predicted"/>
<dbReference type="Proteomes" id="UP001057402">
    <property type="component" value="Chromosome 10"/>
</dbReference>
<gene>
    <name evidence="1" type="ORF">MLD38_032271</name>
</gene>
<evidence type="ECO:0000313" key="1">
    <source>
        <dbReference type="EMBL" id="KAI4318590.1"/>
    </source>
</evidence>